<dbReference type="RefSeq" id="WP_042627093.1">
    <property type="nucleotide sequence ID" value="NZ_CP002581.1"/>
</dbReference>
<dbReference type="GO" id="GO:0004185">
    <property type="term" value="F:serine-type carboxypeptidase activity"/>
    <property type="evidence" value="ECO:0007669"/>
    <property type="project" value="InterPro"/>
</dbReference>
<proteinExistence type="predicted"/>
<keyword evidence="4" id="KW-1185">Reference proteome</keyword>
<evidence type="ECO:0000313" key="4">
    <source>
        <dbReference type="Proteomes" id="UP000031838"/>
    </source>
</evidence>
<dbReference type="KEGG" id="bgp:BGL_2c03590"/>
<feature type="region of interest" description="Disordered" evidence="1">
    <location>
        <begin position="28"/>
        <end position="114"/>
    </location>
</feature>
<dbReference type="GO" id="GO:0006508">
    <property type="term" value="P:proteolysis"/>
    <property type="evidence" value="ECO:0007669"/>
    <property type="project" value="InterPro"/>
</dbReference>
<feature type="signal peptide" evidence="2">
    <location>
        <begin position="1"/>
        <end position="30"/>
    </location>
</feature>
<keyword evidence="3" id="KW-0378">Hydrolase</keyword>
<dbReference type="InterPro" id="IPR001563">
    <property type="entry name" value="Peptidase_S10"/>
</dbReference>
<organism evidence="3 4">
    <name type="scientific">Burkholderia plantarii</name>
    <dbReference type="NCBI Taxonomy" id="41899"/>
    <lineage>
        <taxon>Bacteria</taxon>
        <taxon>Pseudomonadati</taxon>
        <taxon>Pseudomonadota</taxon>
        <taxon>Betaproteobacteria</taxon>
        <taxon>Burkholderiales</taxon>
        <taxon>Burkholderiaceae</taxon>
        <taxon>Burkholderia</taxon>
    </lineage>
</organism>
<dbReference type="SUPFAM" id="SSF53474">
    <property type="entry name" value="alpha/beta-Hydrolases"/>
    <property type="match status" value="1"/>
</dbReference>
<sequence length="574" mass="62272">MSFRLNVVSRRLSWLVAILAVTAGPGSAFAADSTGPAPASAASAAKAGEPARASGATPPALARPAPATAPPSQADATHRAASPDARRPDDAHPAQNDAAFVPVPPETASVTRHSIRLDGRTLDYTATAGNLLLRDDAGQATASVFYVAYTAHGRRPGERPVTFLFNGGPGAGSVFLMMGSFGPKRARTASPAVSGPAPYDLADNPDSLLGQTDLVFIDAVGAGFSRTVGHATGKAFWSVDGDLDAFDHFIERYLTVNQRWNSPKYLLGESYGTARAAMLAYRLNQSNIALNGVILMSSVLDSAAFSPGSDFESESYLPTFAAIAWYHDRLRPKPPSLPAFLDEVRAFARGPYEQALAQGDALPDAERDAIAARLAQYTGIDAQYIKEARLRLGPTRFRKQLLRGESRSLGRYDARFEGIDYDDAGEHPDFDASAASISSVFDAALHQHLANDLDYRPADRYRVFNDAALVQWDWKHREWWGERLAVPYAAGDLAEAMRQNPKLRVMSLNGYFDLATPFYATEYALSHLGVERSLRANVEIHHYPTGHMIYLDDAALHAMKVDLARFYQGEPRTN</sequence>
<evidence type="ECO:0000313" key="3">
    <source>
        <dbReference type="EMBL" id="AJK48455.1"/>
    </source>
</evidence>
<dbReference type="Pfam" id="PF00450">
    <property type="entry name" value="Peptidase_S10"/>
    <property type="match status" value="1"/>
</dbReference>
<dbReference type="Gene3D" id="3.40.50.1820">
    <property type="entry name" value="alpha/beta hydrolase"/>
    <property type="match status" value="1"/>
</dbReference>
<dbReference type="AlphaFoldDB" id="A0A0B6S570"/>
<dbReference type="EMBL" id="CP002581">
    <property type="protein sequence ID" value="AJK48455.1"/>
    <property type="molecule type" value="Genomic_DNA"/>
</dbReference>
<keyword evidence="2" id="KW-0732">Signal</keyword>
<accession>A0A0B6S570</accession>
<evidence type="ECO:0000256" key="1">
    <source>
        <dbReference type="SAM" id="MobiDB-lite"/>
    </source>
</evidence>
<dbReference type="HOGENOM" id="CLU_032786_0_0_4"/>
<keyword evidence="3" id="KW-0121">Carboxypeptidase</keyword>
<keyword evidence="3" id="KW-0645">Protease</keyword>
<reference evidence="3 4" key="2">
    <citation type="journal article" date="2016" name="Appl. Microbiol. Biotechnol.">
        <title>Mutations improving production and secretion of extracellular lipase by Burkholderia glumae PG1.</title>
        <authorList>
            <person name="Knapp A."/>
            <person name="Voget S."/>
            <person name="Gao R."/>
            <person name="Zaburannyi N."/>
            <person name="Krysciak D."/>
            <person name="Breuer M."/>
            <person name="Hauer B."/>
            <person name="Streit W.R."/>
            <person name="Muller R."/>
            <person name="Daniel R."/>
            <person name="Jaeger K.E."/>
        </authorList>
    </citation>
    <scope>NUCLEOTIDE SEQUENCE [LARGE SCALE GENOMIC DNA]</scope>
    <source>
        <strain evidence="3 4">PG1</strain>
    </source>
</reference>
<reference evidence="4" key="1">
    <citation type="submission" date="2011-03" db="EMBL/GenBank/DDBJ databases">
        <authorList>
            <person name="Voget S."/>
            <person name="Streit W.R."/>
            <person name="Jaeger K.E."/>
            <person name="Daniel R."/>
        </authorList>
    </citation>
    <scope>NUCLEOTIDE SEQUENCE [LARGE SCALE GENOMIC DNA]</scope>
    <source>
        <strain evidence="4">PG1</strain>
    </source>
</reference>
<protein>
    <submittedName>
        <fullName evidence="3">Serine carboxypeptidase family protein</fullName>
    </submittedName>
</protein>
<evidence type="ECO:0000256" key="2">
    <source>
        <dbReference type="SAM" id="SignalP"/>
    </source>
</evidence>
<name>A0A0B6S570_BURPL</name>
<dbReference type="Proteomes" id="UP000031838">
    <property type="component" value="Chromosome 2"/>
</dbReference>
<feature type="chain" id="PRO_5002122255" evidence="2">
    <location>
        <begin position="31"/>
        <end position="574"/>
    </location>
</feature>
<dbReference type="InterPro" id="IPR029058">
    <property type="entry name" value="AB_hydrolase_fold"/>
</dbReference>
<gene>
    <name evidence="3" type="ORF">BGL_2c03590</name>
</gene>
<feature type="compositionally biased region" description="Low complexity" evidence="1">
    <location>
        <begin position="30"/>
        <end position="83"/>
    </location>
</feature>